<dbReference type="AlphaFoldDB" id="A0A0K1PJ59"/>
<evidence type="ECO:0000256" key="7">
    <source>
        <dbReference type="ARBA" id="ARBA00023136"/>
    </source>
</evidence>
<dbReference type="NCBIfam" id="TIGR00914">
    <property type="entry name" value="2A0601"/>
    <property type="match status" value="1"/>
</dbReference>
<keyword evidence="3" id="KW-0813">Transport</keyword>
<dbReference type="KEGG" id="vin:AKJ08_3526"/>
<evidence type="ECO:0000256" key="8">
    <source>
        <dbReference type="SAM" id="Phobius"/>
    </source>
</evidence>
<evidence type="ECO:0000256" key="9">
    <source>
        <dbReference type="SAM" id="SignalP"/>
    </source>
</evidence>
<name>A0A0K1PJ59_9BACT</name>
<dbReference type="EMBL" id="CP012332">
    <property type="protein sequence ID" value="AKU93139.1"/>
    <property type="molecule type" value="Genomic_DNA"/>
</dbReference>
<evidence type="ECO:0000256" key="4">
    <source>
        <dbReference type="ARBA" id="ARBA00022475"/>
    </source>
</evidence>
<comment type="similarity">
    <text evidence="2">Belongs to the resistance-nodulation-cell division (RND) (TC 2.A.6) family.</text>
</comment>
<feature type="transmembrane region" description="Helical" evidence="8">
    <location>
        <begin position="863"/>
        <end position="882"/>
    </location>
</feature>
<feature type="transmembrane region" description="Helical" evidence="8">
    <location>
        <begin position="431"/>
        <end position="451"/>
    </location>
</feature>
<dbReference type="Gene3D" id="3.30.70.1440">
    <property type="entry name" value="Multidrug efflux transporter AcrB pore domain"/>
    <property type="match status" value="1"/>
</dbReference>
<dbReference type="SUPFAM" id="SSF82866">
    <property type="entry name" value="Multidrug efflux transporter AcrB transmembrane domain"/>
    <property type="match status" value="2"/>
</dbReference>
<sequence length="1037" mass="111993">MVATLVRAALAHRVPVLACLFFVAAAGAWALGQQNVDAYPDISAQMVEVVTTFPGRAPEEVERQVTIPIELALRTVPKVETLRSRTIFGLSVVSLIFEDGVDPWWARQRVQENLAGAELPEGATAELGPLATAYGEIFRYQLASDGTRDAMELRTLQDWVVIPRLLRVPGVAEVSNLGGDAKEIGVVFQPSQLQRFGLSVGDVIEAIQSNSGSAGGSVVNRGSFSFVVRGRGSIESAADLREIFLKSVGGTPVLLRDVATVEETAKLATGIFLKDDDDHAVEGIVLMRKGENPTQVLEGLHEAVAELGEGGLPEGVFLRPFYDRSELVQGTVHTVTHIVVTGITLVLLVLIFFLGRPSMALLVAATIPFALLFAIGMMYLTNIPLGLLSIGAIDFGIIADGAVIMAENIARRIGEAGRVPRRELIRHVLDAALEVESPLFLSMLLIVAAYLPLLTLEKIEGLLFRPMAMTMIFAVAGGLLFSLFAVPVLSTWILRNGYEEWENPLLRWFRPRYAAWVEALLRHRGKVAGLTVVAFAASMAVVLPRLGTEFLPYMDEGVIWVRANFPEGTSVEQSAAYGKRLRDLARELPEVDYVAVQVGRNDSGTDPFPPSRLEILIGPKPRAAWERFSTKHELVAAIGEKFRTEFPTTKFNFTQPIIDSVTEDTNGTSAHLALEISGADPATLLSLAQRATTVLASVPGASDVAIEQEGPQPQVVISADRARASRYGVKVAELTRMIDVAIGGEPLGVLYEGDRRFDITARFDRSALVSPEAIGQLPVHTESGGTVPLAQVATIEVVDGQTIVARENGQRRLTVRTDIVGRDQGSFVAEAKRRFEKEVELPAGYRVAWLGMFENLARAQRHFLLLIPATIGVIALVLLAAFRSLKTTLILLVPIPFAFAGGMIALYLRGMNLNVSTGVGLATVFAVSIMDGLLMVRGIDAWRLEGHSLDEAIVHGRMSRLRPILMTSAVAVLGLLPASLATGLGSDVQRPLATVIIWGLSSATLLTLFVVPVVYRILAPAGRGSERTIAAGQEAFD</sequence>
<feature type="transmembrane region" description="Helical" evidence="8">
    <location>
        <begin position="361"/>
        <end position="380"/>
    </location>
</feature>
<dbReference type="InterPro" id="IPR027463">
    <property type="entry name" value="AcrB_DN_DC_subdom"/>
</dbReference>
<feature type="transmembrane region" description="Helical" evidence="8">
    <location>
        <begin position="889"/>
        <end position="909"/>
    </location>
</feature>
<dbReference type="GO" id="GO:0005886">
    <property type="term" value="C:plasma membrane"/>
    <property type="evidence" value="ECO:0007669"/>
    <property type="project" value="UniProtKB-SubCell"/>
</dbReference>
<evidence type="ECO:0000256" key="5">
    <source>
        <dbReference type="ARBA" id="ARBA00022692"/>
    </source>
</evidence>
<dbReference type="Gene3D" id="3.30.2090.10">
    <property type="entry name" value="Multidrug efflux transporter AcrB TolC docking domain, DN and DC subdomains"/>
    <property type="match status" value="2"/>
</dbReference>
<dbReference type="Gene3D" id="3.30.70.1430">
    <property type="entry name" value="Multidrug efflux transporter AcrB pore domain"/>
    <property type="match status" value="2"/>
</dbReference>
<evidence type="ECO:0000256" key="1">
    <source>
        <dbReference type="ARBA" id="ARBA00004651"/>
    </source>
</evidence>
<reference evidence="10 11" key="1">
    <citation type="submission" date="2015-08" db="EMBL/GenBank/DDBJ databases">
        <authorList>
            <person name="Babu N.S."/>
            <person name="Beckwith C.J."/>
            <person name="Beseler K.G."/>
            <person name="Brison A."/>
            <person name="Carone J.V."/>
            <person name="Caskin T.P."/>
            <person name="Diamond M."/>
            <person name="Durham M.E."/>
            <person name="Foxe J.M."/>
            <person name="Go M."/>
            <person name="Henderson B.A."/>
            <person name="Jones I.B."/>
            <person name="McGettigan J.A."/>
            <person name="Micheletti S.J."/>
            <person name="Nasrallah M.E."/>
            <person name="Ortiz D."/>
            <person name="Piller C.R."/>
            <person name="Privatt S.R."/>
            <person name="Schneider S.L."/>
            <person name="Sharp S."/>
            <person name="Smith T.C."/>
            <person name="Stanton J.D."/>
            <person name="Ullery H.E."/>
            <person name="Wilson R.J."/>
            <person name="Serrano M.G."/>
            <person name="Buck G."/>
            <person name="Lee V."/>
            <person name="Wang Y."/>
            <person name="Carvalho R."/>
            <person name="Voegtly L."/>
            <person name="Shi R."/>
            <person name="Duckworth R."/>
            <person name="Johnson A."/>
            <person name="Loviza R."/>
            <person name="Walstead R."/>
            <person name="Shah Z."/>
            <person name="Kiflezghi M."/>
            <person name="Wade K."/>
            <person name="Ball S.L."/>
            <person name="Bradley K.W."/>
            <person name="Asai D.J."/>
            <person name="Bowman C.A."/>
            <person name="Russell D.A."/>
            <person name="Pope W.H."/>
            <person name="Jacobs-Sera D."/>
            <person name="Hendrix R.W."/>
            <person name="Hatfull G.F."/>
        </authorList>
    </citation>
    <scope>NUCLEOTIDE SEQUENCE [LARGE SCALE GENOMIC DNA]</scope>
    <source>
        <strain evidence="10 11">DSM 27710</strain>
    </source>
</reference>
<accession>A0A0K1PJ59</accession>
<feature type="transmembrane region" description="Helical" evidence="8">
    <location>
        <begin position="964"/>
        <end position="984"/>
    </location>
</feature>
<feature type="transmembrane region" description="Helical" evidence="8">
    <location>
        <begin position="915"/>
        <end position="936"/>
    </location>
</feature>
<evidence type="ECO:0000313" key="10">
    <source>
        <dbReference type="EMBL" id="AKU93139.1"/>
    </source>
</evidence>
<feature type="transmembrane region" description="Helical" evidence="8">
    <location>
        <begin position="386"/>
        <end position="410"/>
    </location>
</feature>
<dbReference type="GO" id="GO:0008324">
    <property type="term" value="F:monoatomic cation transmembrane transporter activity"/>
    <property type="evidence" value="ECO:0007669"/>
    <property type="project" value="InterPro"/>
</dbReference>
<keyword evidence="6 8" id="KW-1133">Transmembrane helix</keyword>
<feature type="transmembrane region" description="Helical" evidence="8">
    <location>
        <begin position="527"/>
        <end position="546"/>
    </location>
</feature>
<dbReference type="PANTHER" id="PTHR32063">
    <property type="match status" value="1"/>
</dbReference>
<dbReference type="Proteomes" id="UP000055590">
    <property type="component" value="Chromosome"/>
</dbReference>
<dbReference type="Pfam" id="PF00873">
    <property type="entry name" value="ACR_tran"/>
    <property type="match status" value="1"/>
</dbReference>
<dbReference type="SUPFAM" id="SSF82693">
    <property type="entry name" value="Multidrug efflux transporter AcrB pore domain, PN1, PN2, PC1 and PC2 subdomains"/>
    <property type="match status" value="3"/>
</dbReference>
<dbReference type="RefSeq" id="WP_050727205.1">
    <property type="nucleotide sequence ID" value="NZ_CP012332.1"/>
</dbReference>
<dbReference type="GO" id="GO:0042910">
    <property type="term" value="F:xenobiotic transmembrane transporter activity"/>
    <property type="evidence" value="ECO:0007669"/>
    <property type="project" value="TreeGrafter"/>
</dbReference>
<evidence type="ECO:0000256" key="3">
    <source>
        <dbReference type="ARBA" id="ARBA00022448"/>
    </source>
</evidence>
<proteinExistence type="inferred from homology"/>
<dbReference type="STRING" id="1391653.AKJ08_3526"/>
<feature type="transmembrane region" description="Helical" evidence="8">
    <location>
        <begin position="334"/>
        <end position="354"/>
    </location>
</feature>
<keyword evidence="7 8" id="KW-0472">Membrane</keyword>
<dbReference type="Gene3D" id="1.20.1640.10">
    <property type="entry name" value="Multidrug efflux transporter AcrB transmembrane domain"/>
    <property type="match status" value="2"/>
</dbReference>
<dbReference type="InterPro" id="IPR001036">
    <property type="entry name" value="Acrflvin-R"/>
</dbReference>
<dbReference type="PATRIC" id="fig|1391653.3.peg.3681"/>
<dbReference type="PRINTS" id="PR00702">
    <property type="entry name" value="ACRIFLAVINRP"/>
</dbReference>
<evidence type="ECO:0000256" key="6">
    <source>
        <dbReference type="ARBA" id="ARBA00022989"/>
    </source>
</evidence>
<dbReference type="SUPFAM" id="SSF82714">
    <property type="entry name" value="Multidrug efflux transporter AcrB TolC docking domain, DN and DC subdomains"/>
    <property type="match status" value="2"/>
</dbReference>
<feature type="transmembrane region" description="Helical" evidence="8">
    <location>
        <begin position="996"/>
        <end position="1018"/>
    </location>
</feature>
<keyword evidence="5 8" id="KW-0812">Transmembrane</keyword>
<evidence type="ECO:0000313" key="11">
    <source>
        <dbReference type="Proteomes" id="UP000055590"/>
    </source>
</evidence>
<feature type="chain" id="PRO_5005465552" evidence="9">
    <location>
        <begin position="19"/>
        <end position="1037"/>
    </location>
</feature>
<feature type="signal peptide" evidence="9">
    <location>
        <begin position="1"/>
        <end position="18"/>
    </location>
</feature>
<dbReference type="InterPro" id="IPR004763">
    <property type="entry name" value="CusA-like"/>
</dbReference>
<organism evidence="10 11">
    <name type="scientific">Vulgatibacter incomptus</name>
    <dbReference type="NCBI Taxonomy" id="1391653"/>
    <lineage>
        <taxon>Bacteria</taxon>
        <taxon>Pseudomonadati</taxon>
        <taxon>Myxococcota</taxon>
        <taxon>Myxococcia</taxon>
        <taxon>Myxococcales</taxon>
        <taxon>Cystobacterineae</taxon>
        <taxon>Vulgatibacteraceae</taxon>
        <taxon>Vulgatibacter</taxon>
    </lineage>
</organism>
<dbReference type="Gene3D" id="3.30.70.1320">
    <property type="entry name" value="Multidrug efflux transporter AcrB pore domain like"/>
    <property type="match status" value="1"/>
</dbReference>
<dbReference type="OrthoDB" id="9798415at2"/>
<keyword evidence="9" id="KW-0732">Signal</keyword>
<gene>
    <name evidence="10" type="ORF">AKJ08_3526</name>
</gene>
<evidence type="ECO:0000256" key="2">
    <source>
        <dbReference type="ARBA" id="ARBA00010942"/>
    </source>
</evidence>
<keyword evidence="4" id="KW-1003">Cell membrane</keyword>
<keyword evidence="11" id="KW-1185">Reference proteome</keyword>
<protein>
    <submittedName>
        <fullName evidence="10">Cobalt-zinc-cadmium resistance protein CzcA</fullName>
    </submittedName>
</protein>
<dbReference type="PANTHER" id="PTHR32063:SF17">
    <property type="entry name" value="CATION EFFLUX SYSTEM PROTEIN"/>
    <property type="match status" value="1"/>
</dbReference>
<comment type="subcellular location">
    <subcellularLocation>
        <location evidence="1">Cell membrane</location>
        <topology evidence="1">Multi-pass membrane protein</topology>
    </subcellularLocation>
</comment>
<feature type="transmembrane region" description="Helical" evidence="8">
    <location>
        <begin position="471"/>
        <end position="494"/>
    </location>
</feature>